<reference evidence="1 2" key="1">
    <citation type="submission" date="2024-01" db="EMBL/GenBank/DDBJ databases">
        <title>Genome assemblies of Stephania.</title>
        <authorList>
            <person name="Yang L."/>
        </authorList>
    </citation>
    <scope>NUCLEOTIDE SEQUENCE [LARGE SCALE GENOMIC DNA]</scope>
    <source>
        <strain evidence="1">YNDBR</strain>
        <tissue evidence="1">Leaf</tissue>
    </source>
</reference>
<name>A0AAP0EJI7_9MAGN</name>
<proteinExistence type="predicted"/>
<keyword evidence="2" id="KW-1185">Reference proteome</keyword>
<evidence type="ECO:0000313" key="1">
    <source>
        <dbReference type="EMBL" id="KAK9093335.1"/>
    </source>
</evidence>
<organism evidence="1 2">
    <name type="scientific">Stephania yunnanensis</name>
    <dbReference type="NCBI Taxonomy" id="152371"/>
    <lineage>
        <taxon>Eukaryota</taxon>
        <taxon>Viridiplantae</taxon>
        <taxon>Streptophyta</taxon>
        <taxon>Embryophyta</taxon>
        <taxon>Tracheophyta</taxon>
        <taxon>Spermatophyta</taxon>
        <taxon>Magnoliopsida</taxon>
        <taxon>Ranunculales</taxon>
        <taxon>Menispermaceae</taxon>
        <taxon>Menispermoideae</taxon>
        <taxon>Cissampelideae</taxon>
        <taxon>Stephania</taxon>
    </lineage>
</organism>
<dbReference type="Proteomes" id="UP001420932">
    <property type="component" value="Unassembled WGS sequence"/>
</dbReference>
<accession>A0AAP0EJI7</accession>
<comment type="caution">
    <text evidence="1">The sequence shown here is derived from an EMBL/GenBank/DDBJ whole genome shotgun (WGS) entry which is preliminary data.</text>
</comment>
<evidence type="ECO:0000313" key="2">
    <source>
        <dbReference type="Proteomes" id="UP001420932"/>
    </source>
</evidence>
<dbReference type="AlphaFoldDB" id="A0AAP0EJI7"/>
<dbReference type="EMBL" id="JBBNAF010000012">
    <property type="protein sequence ID" value="KAK9093335.1"/>
    <property type="molecule type" value="Genomic_DNA"/>
</dbReference>
<gene>
    <name evidence="1" type="ORF">Syun_028246</name>
</gene>
<protein>
    <submittedName>
        <fullName evidence="1">Uncharacterized protein</fullName>
    </submittedName>
</protein>
<sequence>MDVIWTCRDGDSKGTESIISIKFDLVSPTYVFFDCFFFFSLSSLLHGRPTSHSQSFIYVENLHSLFECKKRRQLLPSCPS</sequence>